<dbReference type="PROSITE" id="PS52019">
    <property type="entry name" value="PKS_MFAS_DH"/>
    <property type="match status" value="1"/>
</dbReference>
<name>A0ABR4CIJ5_9HELO</name>
<dbReference type="InterPro" id="IPR020807">
    <property type="entry name" value="PKS_DH"/>
</dbReference>
<keyword evidence="14" id="KW-1185">Reference proteome</keyword>
<dbReference type="Pfam" id="PF00107">
    <property type="entry name" value="ADH_zinc_N"/>
    <property type="match status" value="1"/>
</dbReference>
<dbReference type="InterPro" id="IPR013217">
    <property type="entry name" value="Methyltransf_12"/>
</dbReference>
<dbReference type="SMART" id="SM00829">
    <property type="entry name" value="PKS_ER"/>
    <property type="match status" value="1"/>
</dbReference>
<dbReference type="CDD" id="cd02440">
    <property type="entry name" value="AdoMet_MTases"/>
    <property type="match status" value="1"/>
</dbReference>
<dbReference type="Gene3D" id="3.90.180.10">
    <property type="entry name" value="Medium-chain alcohol dehydrogenases, catalytic domain"/>
    <property type="match status" value="1"/>
</dbReference>
<dbReference type="SMART" id="SM00827">
    <property type="entry name" value="PKS_AT"/>
    <property type="match status" value="1"/>
</dbReference>
<dbReference type="InterPro" id="IPR014043">
    <property type="entry name" value="Acyl_transferase_dom"/>
</dbReference>
<dbReference type="InterPro" id="IPR020806">
    <property type="entry name" value="PKS_PP-bd"/>
</dbReference>
<dbReference type="SMART" id="SM00825">
    <property type="entry name" value="PKS_KS"/>
    <property type="match status" value="1"/>
</dbReference>
<dbReference type="InterPro" id="IPR018201">
    <property type="entry name" value="Ketoacyl_synth_AS"/>
</dbReference>
<dbReference type="SUPFAM" id="SSF47336">
    <property type="entry name" value="ACP-like"/>
    <property type="match status" value="1"/>
</dbReference>
<keyword evidence="5" id="KW-0560">Oxidoreductase</keyword>
<dbReference type="Pfam" id="PF08659">
    <property type="entry name" value="KR"/>
    <property type="match status" value="1"/>
</dbReference>
<comment type="caution">
    <text evidence="13">The sequence shown here is derived from an EMBL/GenBank/DDBJ whole genome shotgun (WGS) entry which is preliminary data.</text>
</comment>
<dbReference type="InterPro" id="IPR009081">
    <property type="entry name" value="PP-bd_ACP"/>
</dbReference>
<keyword evidence="1" id="KW-0596">Phosphopantetheine</keyword>
<evidence type="ECO:0000256" key="3">
    <source>
        <dbReference type="ARBA" id="ARBA00022679"/>
    </source>
</evidence>
<dbReference type="Pfam" id="PF23114">
    <property type="entry name" value="NAD-bd_HRPKS_sdrA"/>
    <property type="match status" value="1"/>
</dbReference>
<feature type="region of interest" description="Disordered" evidence="9">
    <location>
        <begin position="1"/>
        <end position="25"/>
    </location>
</feature>
<dbReference type="SUPFAM" id="SSF52151">
    <property type="entry name" value="FabD/lysophospholipase-like"/>
    <property type="match status" value="1"/>
</dbReference>
<dbReference type="SUPFAM" id="SSF55048">
    <property type="entry name" value="Probable ACP-binding domain of malonyl-CoA ACP transacylase"/>
    <property type="match status" value="1"/>
</dbReference>
<dbReference type="SUPFAM" id="SSF50129">
    <property type="entry name" value="GroES-like"/>
    <property type="match status" value="1"/>
</dbReference>
<evidence type="ECO:0000256" key="9">
    <source>
        <dbReference type="SAM" id="MobiDB-lite"/>
    </source>
</evidence>
<evidence type="ECO:0000259" key="10">
    <source>
        <dbReference type="PROSITE" id="PS50075"/>
    </source>
</evidence>
<dbReference type="InterPro" id="IPR020843">
    <property type="entry name" value="ER"/>
</dbReference>
<dbReference type="InterPro" id="IPR006162">
    <property type="entry name" value="Ppantetheine_attach_site"/>
</dbReference>
<dbReference type="InterPro" id="IPR020841">
    <property type="entry name" value="PKS_Beta-ketoAc_synthase_dom"/>
</dbReference>
<dbReference type="PANTHER" id="PTHR43775:SF29">
    <property type="entry name" value="ASPERFURANONE POLYKETIDE SYNTHASE AFOG-RELATED"/>
    <property type="match status" value="1"/>
</dbReference>
<feature type="domain" description="Ketosynthase family 3 (KS3)" evidence="11">
    <location>
        <begin position="48"/>
        <end position="473"/>
    </location>
</feature>
<dbReference type="Proteomes" id="UP001595075">
    <property type="component" value="Unassembled WGS sequence"/>
</dbReference>
<dbReference type="SMART" id="SM00822">
    <property type="entry name" value="PKS_KR"/>
    <property type="match status" value="1"/>
</dbReference>
<dbReference type="Gene3D" id="3.40.366.10">
    <property type="entry name" value="Malonyl-Coenzyme A Acyl Carrier Protein, domain 2"/>
    <property type="match status" value="1"/>
</dbReference>
<evidence type="ECO:0008006" key="15">
    <source>
        <dbReference type="Google" id="ProtNLM"/>
    </source>
</evidence>
<feature type="active site" description="Proton acceptor; for dehydratase activity" evidence="8">
    <location>
        <position position="1051"/>
    </location>
</feature>
<dbReference type="Pfam" id="PF21089">
    <property type="entry name" value="PKS_DH_N"/>
    <property type="match status" value="1"/>
</dbReference>
<reference evidence="13 14" key="1">
    <citation type="journal article" date="2024" name="Commun. Biol.">
        <title>Comparative genomic analysis of thermophilic fungi reveals convergent evolutionary adaptations and gene losses.</title>
        <authorList>
            <person name="Steindorff A.S."/>
            <person name="Aguilar-Pontes M.V."/>
            <person name="Robinson A.J."/>
            <person name="Andreopoulos B."/>
            <person name="LaButti K."/>
            <person name="Kuo A."/>
            <person name="Mondo S."/>
            <person name="Riley R."/>
            <person name="Otillar R."/>
            <person name="Haridas S."/>
            <person name="Lipzen A."/>
            <person name="Grimwood J."/>
            <person name="Schmutz J."/>
            <person name="Clum A."/>
            <person name="Reid I.D."/>
            <person name="Moisan M.C."/>
            <person name="Butler G."/>
            <person name="Nguyen T.T.M."/>
            <person name="Dewar K."/>
            <person name="Conant G."/>
            <person name="Drula E."/>
            <person name="Henrissat B."/>
            <person name="Hansel C."/>
            <person name="Singer S."/>
            <person name="Hutchinson M.I."/>
            <person name="de Vries R.P."/>
            <person name="Natvig D.O."/>
            <person name="Powell A.J."/>
            <person name="Tsang A."/>
            <person name="Grigoriev I.V."/>
        </authorList>
    </citation>
    <scope>NUCLEOTIDE SEQUENCE [LARGE SCALE GENOMIC DNA]</scope>
    <source>
        <strain evidence="13 14">CBS 494.80</strain>
    </source>
</reference>
<evidence type="ECO:0000256" key="4">
    <source>
        <dbReference type="ARBA" id="ARBA00022857"/>
    </source>
</evidence>
<dbReference type="InterPro" id="IPR050091">
    <property type="entry name" value="PKS_NRPS_Biosynth_Enz"/>
</dbReference>
<dbReference type="Gene3D" id="3.10.129.110">
    <property type="entry name" value="Polyketide synthase dehydratase"/>
    <property type="match status" value="1"/>
</dbReference>
<dbReference type="SUPFAM" id="SSF53901">
    <property type="entry name" value="Thiolase-like"/>
    <property type="match status" value="1"/>
</dbReference>
<evidence type="ECO:0000256" key="1">
    <source>
        <dbReference type="ARBA" id="ARBA00022450"/>
    </source>
</evidence>
<dbReference type="InterPro" id="IPR042104">
    <property type="entry name" value="PKS_dehydratase_sf"/>
</dbReference>
<dbReference type="Gene3D" id="3.40.50.720">
    <property type="entry name" value="NAD(P)-binding Rossmann-like Domain"/>
    <property type="match status" value="2"/>
</dbReference>
<sequence>MAPSQVENLGTSFDGHNDAHTSSHTCVNGSSAANVHQFHPTLAENDATVPIAIIGMAGRFPGEATDPEKLWEMIVNGRSARTEVPKSRFNIDAFYHPHAERSGTMNIRGGHYLKQEISAFDAPFFSITANEAKAMDPQQRMDLEVAYEALENAGLRMEDVAGSSTGVYMASFTRDYANMRSRDPEYIPRYEGTGNGSAMFSNRISWFFDLKGPSLSLDTACSSSLVALHLACQSLRTGEAKQALVGGTNVITMPEMQIGMTSLNFLGADSKCFAFDHRANGYARGEGTSVVVLKPLKEALKDGDMIRAVIRGTGVNQDGKTPGITLPSAKAQEELIRMTYKSAGLDFADTHYFEAHGTGTQAGDPREAAAIGATFGTSRRPGQPLLVGTIKTNIGHLEGASGLAGLVKSVHILEKAIVPPNLWFEKVNLAINLDEWGIEIPTIVTPWPQDGLRRISINSFGYGGTNAHAIIDDAAHYLSLRGLLGHHNSTGIEGHCNNHVNGNTVLDCNITLNGNSTLNGNRNLHGNNTLLDKRTLNGNNHHHDSLPRLFFLSSNEQNGVARLSKALLEYLFNNKPDSEGEATFLARLALTLGEKRSRLPWKSFAVASNVAELEDILNKPKRRPIRSSQPTSLAFIFTGQGAQWHAMGIGLLSYPVFRKSLQAASAYLKELGCTWDLISELSQDVRSSRINDPTRSQPLCTVLQIALVDLLADWGVKPKVVIGHSSGEIAAAYSKGAITKESGWAISYHRGRVCSSVSSNGAMAAVGLGEAEVHPYLDRLTNGHVVVACINSPTGVTLSGDVAGVEQAIAMFEADKIFARRLIVKNAYHSSHMAEVSEDYLSSLSNLAKPSSGNEVLMFSSVTGALIDGTALDANYWRSNMVNPVKFYQAVQAALSYSPSKRRPARNKVPFNVLLEVGPHSALQGPLKQIIDTQEGKKFLIPYFSILSRGTDAIRSSLETLGKLVLQDLHPNFNAANRIHVKSVSPLTNLPPFAWNRELTYWYESAAGKAYRHRTLPRHDLVGALSEYSTNDEPSWRNYLRVEEMPWMEHHKVQGSVLYPLAGMIVMVLEAAKQVADKTRGIEGYELRDVAVLQAMIVPIDDPVETKLQFRPYRMGTRLSTFYWTEFTISCRTHQGVWTQHCSGLVTVKYKAERNQVFSDEKAAESERHRAEYRRLVNANLPAEDPKQVYATMGEVGLQWGPTFTTLTAINSGEYEAHCILEVPTTKTWMPMGFEYSHIIHPACLDSVIQMTIPASTPINTPLQNARIPRFIESFYISSNFDPTPGTNYYGYSKAQPYGFNESIATMVASFEDWEEPLIVIKGCRIIELDTMGSVDGSNQSATSRSLRKIGGHPIWDLDIGKLDAVAAQAYFEKFADIVPNADPKVVYELELACYILCKRVLRQFNDEDAQKFSPHHRIFYEYMKSQHGRALAGKLDCQSPSEDWLNTTEQYENALLARVANATVDGKLMVRLGTVYDKIFRGEVEPLQIMREDDLLTQYYRNAIGTDKWAPVLTKYIQSLAHKRPELRIFEVGAGTGGTTKIILEALGGREETSCRLRTYTFTDISSGFFEAASKDFEAWESFLEYKVINIEQDIAKQGAELGTYDVVVANNVLHATGSIVACLQNCKALLKADGVLVLGELTCTLARIPMVFGTLSGWWMGRFTQFQFMSAPFMASLWYLCECEDDGRKLGPRIPEFEWDLRLRQTGFNGIDLKFRDHDNPDLSSVSLMVSRNLPLADPSLPPKVIIVEPELVSEDARQLSSILLKSLYTSGVEVKTAQLGQLLSIDMADFTCISLLETDRPVFPDVSSEEFEAIKHLILSADSTLWVTRGAKMETTCPEANLIAGLGRTIRGERPTTHLFTLDLDPKLAIDSVSGVKAILKILRSITEDRDFEIVDWEYSVRDDKICIQRLDPDPELDDVLAASTSDPLPAMLPFKQPGRALALSIRSPGILNTFEFIDDERYGQPLADDEVEIEVKATGMNFHDLMVALGQIFDTGLGVECSGIVTRIGRNVSKMVPGDRVITFGMGCYRTFYRNLEHMCEKIPDHLSFADAASIPCIYTTVYYALIDMARLQAGETILIHAAAGGLGQAAIILAKYLGAEIFVTVSTDTKKQFLIERYGVLEDHVFNSRDLSFSQGIKRMTNQQGVDVVLNSLSGEALRQSWLCVAPFGRFIEVGKRDITGNTGIDMSPFMNNIVFAGVNMLSIYRTNVKLFSRIISDVLKLLTIGIIRPVYPVMVWDYSQIEEAFRTMQTGKHIGKIVLTAGAQDLVPIVPPKIRGFQFSNNATYIIPGGLGGLGRSISAWMVDQGARNLVFTSRSGAKRPEAQALIRDLTERGAKVEAFACDISNVSDLLEVLEQVRAHFPPIRGVLTCAMHLQDVFFENMTVDDFKAAIRPKVQATRNLHDLLPQDMDFFVCLSSVGGIVGSRGQSNYNAGNTYQDALMHYRASLGLKATSINLGLILNIGITAEKNETLQLLKTGWMLGIKEKELITIVQAAIEGRLPTQILAGLATGGLIKQNGHDQPYWFSDARFTHLRLYDTQEISTIQAESGEQMQAGLVGAKSLQEATDLVCRALVRKLAKAMMMDVENLDPELPANSYGVDSLVAVEIRAWVFKEAKSEVSVFDILSNAPLSSLSSKIVASSALLPAELKGDTED</sequence>
<dbReference type="InterPro" id="IPR013154">
    <property type="entry name" value="ADH-like_N"/>
</dbReference>
<dbReference type="Pfam" id="PF08242">
    <property type="entry name" value="Methyltransf_12"/>
    <property type="match status" value="1"/>
</dbReference>
<protein>
    <recommendedName>
        <fullName evidence="15">Polyketide synthase</fullName>
    </recommendedName>
</protein>
<dbReference type="Gene3D" id="1.10.1200.10">
    <property type="entry name" value="ACP-like"/>
    <property type="match status" value="1"/>
</dbReference>
<dbReference type="Pfam" id="PF00698">
    <property type="entry name" value="Acyl_transf_1"/>
    <property type="match status" value="1"/>
</dbReference>
<dbReference type="SUPFAM" id="SSF51735">
    <property type="entry name" value="NAD(P)-binding Rossmann-fold domains"/>
    <property type="match status" value="2"/>
</dbReference>
<feature type="compositionally biased region" description="Polar residues" evidence="9">
    <location>
        <begin position="1"/>
        <end position="11"/>
    </location>
</feature>
<dbReference type="InterPro" id="IPR014030">
    <property type="entry name" value="Ketoacyl_synth_N"/>
</dbReference>
<dbReference type="PROSITE" id="PS50075">
    <property type="entry name" value="CARRIER"/>
    <property type="match status" value="1"/>
</dbReference>
<dbReference type="InterPro" id="IPR049551">
    <property type="entry name" value="PKS_DH_C"/>
</dbReference>
<evidence type="ECO:0000256" key="6">
    <source>
        <dbReference type="ARBA" id="ARBA00023268"/>
    </source>
</evidence>
<dbReference type="Pfam" id="PF23297">
    <property type="entry name" value="ACP_SdgA_C"/>
    <property type="match status" value="1"/>
</dbReference>
<dbReference type="PROSITE" id="PS52004">
    <property type="entry name" value="KS3_2"/>
    <property type="match status" value="1"/>
</dbReference>
<accession>A0ABR4CIJ5</accession>
<dbReference type="Pfam" id="PF02801">
    <property type="entry name" value="Ketoacyl-synt_C"/>
    <property type="match status" value="1"/>
</dbReference>
<feature type="domain" description="Carrier" evidence="10">
    <location>
        <begin position="2570"/>
        <end position="2647"/>
    </location>
</feature>
<dbReference type="InterPro" id="IPR013968">
    <property type="entry name" value="PKS_KR"/>
</dbReference>
<dbReference type="InterPro" id="IPR001227">
    <property type="entry name" value="Ac_transferase_dom_sf"/>
</dbReference>
<keyword evidence="3" id="KW-0808">Transferase</keyword>
<dbReference type="Pfam" id="PF14765">
    <property type="entry name" value="PS-DH"/>
    <property type="match status" value="1"/>
</dbReference>
<evidence type="ECO:0000256" key="7">
    <source>
        <dbReference type="ARBA" id="ARBA00023315"/>
    </source>
</evidence>
<dbReference type="InterPro" id="IPR049552">
    <property type="entry name" value="PKS_DH_N"/>
</dbReference>
<dbReference type="PANTHER" id="PTHR43775">
    <property type="entry name" value="FATTY ACID SYNTHASE"/>
    <property type="match status" value="1"/>
</dbReference>
<evidence type="ECO:0000313" key="13">
    <source>
        <dbReference type="EMBL" id="KAL2069774.1"/>
    </source>
</evidence>
<dbReference type="InterPro" id="IPR056501">
    <property type="entry name" value="NAD-bd_HRPKS_sdrA"/>
</dbReference>
<evidence type="ECO:0000256" key="8">
    <source>
        <dbReference type="PROSITE-ProRule" id="PRU01363"/>
    </source>
</evidence>
<proteinExistence type="predicted"/>
<dbReference type="Gene3D" id="3.40.50.150">
    <property type="entry name" value="Vaccinia Virus protein VP39"/>
    <property type="match status" value="1"/>
</dbReference>
<gene>
    <name evidence="13" type="ORF">VTL71DRAFT_14453</name>
</gene>
<dbReference type="InterPro" id="IPR014031">
    <property type="entry name" value="Ketoacyl_synth_C"/>
</dbReference>
<dbReference type="Pfam" id="PF00109">
    <property type="entry name" value="ketoacyl-synt"/>
    <property type="match status" value="1"/>
</dbReference>
<dbReference type="PROSITE" id="PS00012">
    <property type="entry name" value="PHOSPHOPANTETHEINE"/>
    <property type="match status" value="1"/>
</dbReference>
<feature type="region of interest" description="C-terminal hotdog fold" evidence="8">
    <location>
        <begin position="1181"/>
        <end position="1335"/>
    </location>
</feature>
<dbReference type="InterPro" id="IPR016036">
    <property type="entry name" value="Malonyl_transacylase_ACP-bd"/>
</dbReference>
<feature type="region of interest" description="N-terminal hotdog fold" evidence="8">
    <location>
        <begin position="1019"/>
        <end position="1153"/>
    </location>
</feature>
<keyword evidence="4" id="KW-0521">NADP</keyword>
<keyword evidence="2" id="KW-0597">Phosphoprotein</keyword>
<dbReference type="InterPro" id="IPR057326">
    <property type="entry name" value="KR_dom"/>
</dbReference>
<dbReference type="EMBL" id="JAZHXI010000007">
    <property type="protein sequence ID" value="KAL2069774.1"/>
    <property type="molecule type" value="Genomic_DNA"/>
</dbReference>
<dbReference type="Pfam" id="PF16197">
    <property type="entry name" value="KAsynt_C_assoc"/>
    <property type="match status" value="1"/>
</dbReference>
<dbReference type="InterPro" id="IPR029063">
    <property type="entry name" value="SAM-dependent_MTases_sf"/>
</dbReference>
<dbReference type="SMART" id="SM00823">
    <property type="entry name" value="PKS_PP"/>
    <property type="match status" value="1"/>
</dbReference>
<evidence type="ECO:0000256" key="2">
    <source>
        <dbReference type="ARBA" id="ARBA00022553"/>
    </source>
</evidence>
<dbReference type="InterPro" id="IPR032821">
    <property type="entry name" value="PKS_assoc"/>
</dbReference>
<feature type="domain" description="PKS/mFAS DH" evidence="12">
    <location>
        <begin position="1019"/>
        <end position="1335"/>
    </location>
</feature>
<dbReference type="InterPro" id="IPR036736">
    <property type="entry name" value="ACP-like_sf"/>
</dbReference>
<dbReference type="CDD" id="cd00833">
    <property type="entry name" value="PKS"/>
    <property type="match status" value="1"/>
</dbReference>
<dbReference type="Gene3D" id="3.40.47.10">
    <property type="match status" value="1"/>
</dbReference>
<evidence type="ECO:0000256" key="5">
    <source>
        <dbReference type="ARBA" id="ARBA00023002"/>
    </source>
</evidence>
<feature type="active site" description="Proton donor; for dehydratase activity" evidence="8">
    <location>
        <position position="1246"/>
    </location>
</feature>
<organism evidence="13 14">
    <name type="scientific">Oculimacula yallundae</name>
    <dbReference type="NCBI Taxonomy" id="86028"/>
    <lineage>
        <taxon>Eukaryota</taxon>
        <taxon>Fungi</taxon>
        <taxon>Dikarya</taxon>
        <taxon>Ascomycota</taxon>
        <taxon>Pezizomycotina</taxon>
        <taxon>Leotiomycetes</taxon>
        <taxon>Helotiales</taxon>
        <taxon>Ploettnerulaceae</taxon>
        <taxon>Oculimacula</taxon>
    </lineage>
</organism>
<dbReference type="InterPro" id="IPR016039">
    <property type="entry name" value="Thiolase-like"/>
</dbReference>
<dbReference type="CDD" id="cd05195">
    <property type="entry name" value="enoyl_red"/>
    <property type="match status" value="1"/>
</dbReference>
<dbReference type="InterPro" id="IPR016035">
    <property type="entry name" value="Acyl_Trfase/lysoPLipase"/>
</dbReference>
<dbReference type="InterPro" id="IPR013149">
    <property type="entry name" value="ADH-like_C"/>
</dbReference>
<dbReference type="SUPFAM" id="SSF53335">
    <property type="entry name" value="S-adenosyl-L-methionine-dependent methyltransferases"/>
    <property type="match status" value="1"/>
</dbReference>
<dbReference type="InterPro" id="IPR049900">
    <property type="entry name" value="PKS_mFAS_DH"/>
</dbReference>
<dbReference type="PROSITE" id="PS00606">
    <property type="entry name" value="KS3_1"/>
    <property type="match status" value="1"/>
</dbReference>
<keyword evidence="7" id="KW-0012">Acyltransferase</keyword>
<dbReference type="SMART" id="SM00826">
    <property type="entry name" value="PKS_DH"/>
    <property type="match status" value="1"/>
</dbReference>
<dbReference type="InterPro" id="IPR011032">
    <property type="entry name" value="GroES-like_sf"/>
</dbReference>
<evidence type="ECO:0000259" key="11">
    <source>
        <dbReference type="PROSITE" id="PS52004"/>
    </source>
</evidence>
<keyword evidence="6" id="KW-0511">Multifunctional enzyme</keyword>
<evidence type="ECO:0000313" key="14">
    <source>
        <dbReference type="Proteomes" id="UP001595075"/>
    </source>
</evidence>
<evidence type="ECO:0000259" key="12">
    <source>
        <dbReference type="PROSITE" id="PS52019"/>
    </source>
</evidence>
<dbReference type="InterPro" id="IPR036291">
    <property type="entry name" value="NAD(P)-bd_dom_sf"/>
</dbReference>
<dbReference type="Pfam" id="PF08240">
    <property type="entry name" value="ADH_N"/>
    <property type="match status" value="1"/>
</dbReference>